<dbReference type="Proteomes" id="UP001438707">
    <property type="component" value="Unassembled WGS sequence"/>
</dbReference>
<proteinExistence type="predicted"/>
<comment type="caution">
    <text evidence="2">The sequence shown here is derived from an EMBL/GenBank/DDBJ whole genome shotgun (WGS) entry which is preliminary data.</text>
</comment>
<organism evidence="2 3">
    <name type="scientific">Apatococcus lobatus</name>
    <dbReference type="NCBI Taxonomy" id="904363"/>
    <lineage>
        <taxon>Eukaryota</taxon>
        <taxon>Viridiplantae</taxon>
        <taxon>Chlorophyta</taxon>
        <taxon>core chlorophytes</taxon>
        <taxon>Trebouxiophyceae</taxon>
        <taxon>Chlorellales</taxon>
        <taxon>Chlorellaceae</taxon>
        <taxon>Apatococcus</taxon>
    </lineage>
</organism>
<evidence type="ECO:0000313" key="2">
    <source>
        <dbReference type="EMBL" id="KAK9821032.1"/>
    </source>
</evidence>
<name>A0AAW1QHX9_9CHLO</name>
<evidence type="ECO:0000256" key="1">
    <source>
        <dbReference type="SAM" id="Phobius"/>
    </source>
</evidence>
<evidence type="ECO:0000313" key="3">
    <source>
        <dbReference type="Proteomes" id="UP001438707"/>
    </source>
</evidence>
<sequence>MCGPMSCSFCFGMSLFGTIFLGALALMVRNNYEYTGEWYDTKSDNHADLETERSNAVHDLASTAGIYAGFTVLSLLFVLYFTFRRRS</sequence>
<keyword evidence="3" id="KW-1185">Reference proteome</keyword>
<dbReference type="AlphaFoldDB" id="A0AAW1QHX9"/>
<keyword evidence="1" id="KW-0472">Membrane</keyword>
<protein>
    <submittedName>
        <fullName evidence="2">Uncharacterized protein</fullName>
    </submittedName>
</protein>
<feature type="transmembrane region" description="Helical" evidence="1">
    <location>
        <begin position="64"/>
        <end position="83"/>
    </location>
</feature>
<gene>
    <name evidence="2" type="ORF">WJX74_003629</name>
</gene>
<accession>A0AAW1QHX9</accession>
<keyword evidence="1" id="KW-0812">Transmembrane</keyword>
<reference evidence="2 3" key="1">
    <citation type="journal article" date="2024" name="Nat. Commun.">
        <title>Phylogenomics reveals the evolutionary origins of lichenization in chlorophyte algae.</title>
        <authorList>
            <person name="Puginier C."/>
            <person name="Libourel C."/>
            <person name="Otte J."/>
            <person name="Skaloud P."/>
            <person name="Haon M."/>
            <person name="Grisel S."/>
            <person name="Petersen M."/>
            <person name="Berrin J.G."/>
            <person name="Delaux P.M."/>
            <person name="Dal Grande F."/>
            <person name="Keller J."/>
        </authorList>
    </citation>
    <scope>NUCLEOTIDE SEQUENCE [LARGE SCALE GENOMIC DNA]</scope>
    <source>
        <strain evidence="2 3">SAG 2145</strain>
    </source>
</reference>
<feature type="transmembrane region" description="Helical" evidence="1">
    <location>
        <begin position="7"/>
        <end position="28"/>
    </location>
</feature>
<keyword evidence="1" id="KW-1133">Transmembrane helix</keyword>
<dbReference type="EMBL" id="JALJOS010000041">
    <property type="protein sequence ID" value="KAK9821032.1"/>
    <property type="molecule type" value="Genomic_DNA"/>
</dbReference>